<evidence type="ECO:0000313" key="4">
    <source>
        <dbReference type="EMBL" id="AMW34017.1"/>
    </source>
</evidence>
<dbReference type="AlphaFoldDB" id="A0A143DBB0"/>
<dbReference type="GeneID" id="53315778"/>
<evidence type="ECO:0000313" key="5">
    <source>
        <dbReference type="Proteomes" id="UP000076066"/>
    </source>
</evidence>
<dbReference type="InterPro" id="IPR011990">
    <property type="entry name" value="TPR-like_helical_dom_sf"/>
</dbReference>
<accession>A0A143DBB0</accession>
<dbReference type="SUPFAM" id="SSF110997">
    <property type="entry name" value="Sporulation related repeat"/>
    <property type="match status" value="1"/>
</dbReference>
<dbReference type="InterPro" id="IPR007730">
    <property type="entry name" value="SPOR-like_dom"/>
</dbReference>
<dbReference type="STRING" id="1549855.AY555_01220"/>
<dbReference type="RefSeq" id="WP_066132345.1">
    <property type="nucleotide sequence ID" value="NZ_CP014525.1"/>
</dbReference>
<feature type="chain" id="PRO_5044368570" description="SPOR domain-containing protein" evidence="2">
    <location>
        <begin position="23"/>
        <end position="473"/>
    </location>
</feature>
<organism evidence="4 5">
    <name type="scientific">Haematospirillum jordaniae</name>
    <dbReference type="NCBI Taxonomy" id="1549855"/>
    <lineage>
        <taxon>Bacteria</taxon>
        <taxon>Pseudomonadati</taxon>
        <taxon>Pseudomonadota</taxon>
        <taxon>Alphaproteobacteria</taxon>
        <taxon>Rhodospirillales</taxon>
        <taxon>Novispirillaceae</taxon>
        <taxon>Haematospirillum</taxon>
    </lineage>
</organism>
<name>A0A143DBB0_9PROT</name>
<dbReference type="InterPro" id="IPR036680">
    <property type="entry name" value="SPOR-like_sf"/>
</dbReference>
<dbReference type="PROSITE" id="PS51724">
    <property type="entry name" value="SPOR"/>
    <property type="match status" value="1"/>
</dbReference>
<dbReference type="SUPFAM" id="SSF48452">
    <property type="entry name" value="TPR-like"/>
    <property type="match status" value="1"/>
</dbReference>
<reference evidence="4 5" key="1">
    <citation type="submission" date="2016-02" db="EMBL/GenBank/DDBJ databases">
        <title>Complete Genome of H5569, the type strain of the newly described species Haematospirillium jordaniae.</title>
        <authorList>
            <person name="Nicholson A.C."/>
            <person name="Humrighouse B.W."/>
            <person name="Loparov V."/>
            <person name="McQuiston J.R."/>
        </authorList>
    </citation>
    <scope>NUCLEOTIDE SEQUENCE [LARGE SCALE GENOMIC DNA]</scope>
    <source>
        <strain evidence="4 5">H5569</strain>
    </source>
</reference>
<dbReference type="Gene3D" id="3.30.70.1070">
    <property type="entry name" value="Sporulation related repeat"/>
    <property type="match status" value="1"/>
</dbReference>
<feature type="region of interest" description="Disordered" evidence="1">
    <location>
        <begin position="143"/>
        <end position="175"/>
    </location>
</feature>
<keyword evidence="2" id="KW-0732">Signal</keyword>
<gene>
    <name evidence="4" type="ORF">AY555_01220</name>
</gene>
<dbReference type="GO" id="GO:0042834">
    <property type="term" value="F:peptidoglycan binding"/>
    <property type="evidence" value="ECO:0007669"/>
    <property type="project" value="InterPro"/>
</dbReference>
<feature type="compositionally biased region" description="Low complexity" evidence="1">
    <location>
        <begin position="373"/>
        <end position="390"/>
    </location>
</feature>
<dbReference type="Pfam" id="PF05036">
    <property type="entry name" value="SPOR"/>
    <property type="match status" value="1"/>
</dbReference>
<dbReference type="OrthoDB" id="7338235at2"/>
<evidence type="ECO:0000256" key="1">
    <source>
        <dbReference type="SAM" id="MobiDB-lite"/>
    </source>
</evidence>
<dbReference type="Proteomes" id="UP000076066">
    <property type="component" value="Chromosome"/>
</dbReference>
<feature type="compositionally biased region" description="Low complexity" evidence="1">
    <location>
        <begin position="156"/>
        <end position="167"/>
    </location>
</feature>
<keyword evidence="5" id="KW-1185">Reference proteome</keyword>
<feature type="signal peptide" evidence="2">
    <location>
        <begin position="1"/>
        <end position="22"/>
    </location>
</feature>
<feature type="domain" description="SPOR" evidence="3">
    <location>
        <begin position="389"/>
        <end position="473"/>
    </location>
</feature>
<evidence type="ECO:0000256" key="2">
    <source>
        <dbReference type="SAM" id="SignalP"/>
    </source>
</evidence>
<evidence type="ECO:0000259" key="3">
    <source>
        <dbReference type="PROSITE" id="PS51724"/>
    </source>
</evidence>
<proteinExistence type="predicted"/>
<sequence length="473" mass="50672">MERFLALRVPALVMLLALQLAGCGPFLDGPDGVNRFLAPGAKSQVNAALAAMARGDYGEAEWAIRAALSADKTTMAGVERDPLLLLAAATLYQTTNRPQQAITYYRELLQRNPRGYVAGSLWGSLQPRPIVEVARENLRLLENGGIGRPSAPSPDSKAQAQPSKQSAPSPPLAGETGAELEAIAQRFALMTRLLELGLVTETEWGARRNANIGLLTPLTAPRPPAIGLEKPPPDEAQVTSRLRALRDAVEGRGMTVSQHEIERKAILDGIMPSDPRVRRDSPRWPSNAEEVTAALARLDGWKKGALINEEEYMLEKQAIERSGQSGGKPTPPPVEPVPDTTSKPNEPPPFPTASVANPAATLQSGRGPLQVVPSPSDPQQPDASASNSAGSGGVVAVLLSSYESEAQARMGWEEIKRKHPDVSALQPKVTRITTQDNKILFRLNAGPLPDRQKAEELCSKLQGQSCEPVFLGG</sequence>
<dbReference type="EMBL" id="CP014525">
    <property type="protein sequence ID" value="AMW34017.1"/>
    <property type="molecule type" value="Genomic_DNA"/>
</dbReference>
<feature type="region of interest" description="Disordered" evidence="1">
    <location>
        <begin position="320"/>
        <end position="390"/>
    </location>
</feature>
<dbReference type="Gene3D" id="1.25.40.10">
    <property type="entry name" value="Tetratricopeptide repeat domain"/>
    <property type="match status" value="1"/>
</dbReference>
<protein>
    <recommendedName>
        <fullName evidence="3">SPOR domain-containing protein</fullName>
    </recommendedName>
</protein>
<dbReference type="KEGG" id="hjo:AY555_01220"/>